<evidence type="ECO:0000313" key="4">
    <source>
        <dbReference type="Proteomes" id="UP000287605"/>
    </source>
</evidence>
<evidence type="ECO:0000259" key="2">
    <source>
        <dbReference type="PROSITE" id="PS51898"/>
    </source>
</evidence>
<dbReference type="InterPro" id="IPR011010">
    <property type="entry name" value="DNA_brk_join_enz"/>
</dbReference>
<dbReference type="AlphaFoldDB" id="A0A430B5D8"/>
<dbReference type="InterPro" id="IPR013762">
    <property type="entry name" value="Integrase-like_cat_sf"/>
</dbReference>
<dbReference type="EMBL" id="NGKA01000001">
    <property type="protein sequence ID" value="RSU15580.1"/>
    <property type="molecule type" value="Genomic_DNA"/>
</dbReference>
<keyword evidence="4" id="KW-1185">Reference proteome</keyword>
<accession>A0A430B5D8</accession>
<dbReference type="Proteomes" id="UP000287605">
    <property type="component" value="Unassembled WGS sequence"/>
</dbReference>
<sequence length="150" mass="17305">MNFIENKYLEKEELSALLSRQRKSRGTHSYAILLEFMALTGLRIGEAISLTHENYLKADRALSDTGTLNYQFEYKKGLKGPAKTLKSHRVVDLDDRCVELLDEMITYNEEKALNDRYSNRGFIFTSRTGVLIQVNAFNFSLMRTAKKIEI</sequence>
<keyword evidence="1" id="KW-0233">DNA recombination</keyword>
<dbReference type="GO" id="GO:0015074">
    <property type="term" value="P:DNA integration"/>
    <property type="evidence" value="ECO:0007669"/>
    <property type="project" value="InterPro"/>
</dbReference>
<evidence type="ECO:0000256" key="1">
    <source>
        <dbReference type="ARBA" id="ARBA00023172"/>
    </source>
</evidence>
<feature type="domain" description="Tyr recombinase" evidence="2">
    <location>
        <begin position="4"/>
        <end position="150"/>
    </location>
</feature>
<dbReference type="Gene3D" id="1.10.443.10">
    <property type="entry name" value="Intergrase catalytic core"/>
    <property type="match status" value="1"/>
</dbReference>
<proteinExistence type="predicted"/>
<dbReference type="OrthoDB" id="9803188at2"/>
<dbReference type="SUPFAM" id="SSF56349">
    <property type="entry name" value="DNA breaking-rejoining enzymes"/>
    <property type="match status" value="1"/>
</dbReference>
<dbReference type="PROSITE" id="PS51898">
    <property type="entry name" value="TYR_RECOMBINASE"/>
    <property type="match status" value="1"/>
</dbReference>
<evidence type="ECO:0000313" key="3">
    <source>
        <dbReference type="EMBL" id="RSU15580.1"/>
    </source>
</evidence>
<dbReference type="InterPro" id="IPR002104">
    <property type="entry name" value="Integrase_catalytic"/>
</dbReference>
<comment type="caution">
    <text evidence="3">The sequence shown here is derived from an EMBL/GenBank/DDBJ whole genome shotgun (WGS) entry which is preliminary data.</text>
</comment>
<protein>
    <recommendedName>
        <fullName evidence="2">Tyr recombinase domain-containing protein</fullName>
    </recommendedName>
</protein>
<name>A0A430B5D8_9ENTE</name>
<organism evidence="3 4">
    <name type="scientific">Vagococcus elongatus</name>
    <dbReference type="NCBI Taxonomy" id="180344"/>
    <lineage>
        <taxon>Bacteria</taxon>
        <taxon>Bacillati</taxon>
        <taxon>Bacillota</taxon>
        <taxon>Bacilli</taxon>
        <taxon>Lactobacillales</taxon>
        <taxon>Enterococcaceae</taxon>
        <taxon>Vagococcus</taxon>
    </lineage>
</organism>
<dbReference type="GO" id="GO:0003677">
    <property type="term" value="F:DNA binding"/>
    <property type="evidence" value="ECO:0007669"/>
    <property type="project" value="InterPro"/>
</dbReference>
<dbReference type="RefSeq" id="WP_126806131.1">
    <property type="nucleotide sequence ID" value="NZ_NGKA01000001.1"/>
</dbReference>
<dbReference type="Pfam" id="PF00589">
    <property type="entry name" value="Phage_integrase"/>
    <property type="match status" value="1"/>
</dbReference>
<dbReference type="GO" id="GO:0006310">
    <property type="term" value="P:DNA recombination"/>
    <property type="evidence" value="ECO:0007669"/>
    <property type="project" value="UniProtKB-KW"/>
</dbReference>
<reference evidence="3 4" key="1">
    <citation type="submission" date="2017-05" db="EMBL/GenBank/DDBJ databases">
        <title>Vagococcus spp. assemblies.</title>
        <authorList>
            <person name="Gulvik C.A."/>
        </authorList>
    </citation>
    <scope>NUCLEOTIDE SEQUENCE [LARGE SCALE GENOMIC DNA]</scope>
    <source>
        <strain evidence="3 4">CCUG 51432</strain>
    </source>
</reference>
<gene>
    <name evidence="3" type="ORF">CBF29_00455</name>
</gene>